<proteinExistence type="predicted"/>
<evidence type="ECO:0000313" key="2">
    <source>
        <dbReference type="EMBL" id="KAK5879320.1"/>
    </source>
</evidence>
<protein>
    <submittedName>
        <fullName evidence="2">Uncharacterized protein</fullName>
    </submittedName>
</protein>
<evidence type="ECO:0000313" key="3">
    <source>
        <dbReference type="Proteomes" id="UP001335648"/>
    </source>
</evidence>
<accession>A0AAN8B670</accession>
<keyword evidence="3" id="KW-1185">Reference proteome</keyword>
<reference evidence="2 3" key="1">
    <citation type="journal article" date="2023" name="Mol. Biol. Evol.">
        <title>Genomics of Secondarily Temperate Adaptation in the Only Non-Antarctic Icefish.</title>
        <authorList>
            <person name="Rivera-Colon A.G."/>
            <person name="Rayamajhi N."/>
            <person name="Minhas B.F."/>
            <person name="Madrigal G."/>
            <person name="Bilyk K.T."/>
            <person name="Yoon V."/>
            <person name="Hune M."/>
            <person name="Gregory S."/>
            <person name="Cheng C.H.C."/>
            <person name="Catchen J.M."/>
        </authorList>
    </citation>
    <scope>NUCLEOTIDE SEQUENCE [LARGE SCALE GENOMIC DNA]</scope>
    <source>
        <strain evidence="2">JC2023a</strain>
    </source>
</reference>
<gene>
    <name evidence="2" type="ORF">CesoFtcFv8_024636</name>
</gene>
<feature type="region of interest" description="Disordered" evidence="1">
    <location>
        <begin position="44"/>
        <end position="81"/>
    </location>
</feature>
<sequence>MEVEVQDWEWCGLTVHPRGPAHFMLFGPLCPGLELNVTQEQWKEWHSGEEGPRLTPRLKSSMRSREGGASDGDRESLGSESSTVMVMGWSVLESSCALRPVELQRAAPQRLAQHINNSPCVLERPLSVQSQCVSHMKAPSEHTSS</sequence>
<feature type="compositionally biased region" description="Basic and acidic residues" evidence="1">
    <location>
        <begin position="63"/>
        <end position="77"/>
    </location>
</feature>
<comment type="caution">
    <text evidence="2">The sequence shown here is derived from an EMBL/GenBank/DDBJ whole genome shotgun (WGS) entry which is preliminary data.</text>
</comment>
<dbReference type="Proteomes" id="UP001335648">
    <property type="component" value="Unassembled WGS sequence"/>
</dbReference>
<dbReference type="EMBL" id="JAULUE010002065">
    <property type="protein sequence ID" value="KAK5879320.1"/>
    <property type="molecule type" value="Genomic_DNA"/>
</dbReference>
<organism evidence="2 3">
    <name type="scientific">Champsocephalus esox</name>
    <name type="common">pike icefish</name>
    <dbReference type="NCBI Taxonomy" id="159716"/>
    <lineage>
        <taxon>Eukaryota</taxon>
        <taxon>Metazoa</taxon>
        <taxon>Chordata</taxon>
        <taxon>Craniata</taxon>
        <taxon>Vertebrata</taxon>
        <taxon>Euteleostomi</taxon>
        <taxon>Actinopterygii</taxon>
        <taxon>Neopterygii</taxon>
        <taxon>Teleostei</taxon>
        <taxon>Neoteleostei</taxon>
        <taxon>Acanthomorphata</taxon>
        <taxon>Eupercaria</taxon>
        <taxon>Perciformes</taxon>
        <taxon>Notothenioidei</taxon>
        <taxon>Channichthyidae</taxon>
        <taxon>Champsocephalus</taxon>
    </lineage>
</organism>
<dbReference type="AlphaFoldDB" id="A0AAN8B670"/>
<evidence type="ECO:0000256" key="1">
    <source>
        <dbReference type="SAM" id="MobiDB-lite"/>
    </source>
</evidence>
<name>A0AAN8B670_9TELE</name>